<feature type="compositionally biased region" description="Low complexity" evidence="3">
    <location>
        <begin position="65"/>
        <end position="83"/>
    </location>
</feature>
<dbReference type="Proteomes" id="UP000285883">
    <property type="component" value="Unassembled WGS sequence"/>
</dbReference>
<gene>
    <name evidence="6" type="ORF">BBI17_003877</name>
    <name evidence="7" type="ORF">BBO99_00003803</name>
    <name evidence="4" type="ORF">JM16_003377</name>
    <name evidence="5" type="ORF">JM18_003117</name>
</gene>
<feature type="compositionally biased region" description="Low complexity" evidence="3">
    <location>
        <begin position="31"/>
        <end position="43"/>
    </location>
</feature>
<evidence type="ECO:0000256" key="3">
    <source>
        <dbReference type="SAM" id="MobiDB-lite"/>
    </source>
</evidence>
<evidence type="ECO:0000256" key="2">
    <source>
        <dbReference type="ARBA" id="ARBA00023242"/>
    </source>
</evidence>
<evidence type="ECO:0000313" key="8">
    <source>
        <dbReference type="Proteomes" id="UP000285624"/>
    </source>
</evidence>
<dbReference type="PANTHER" id="PTHR12214:SF0">
    <property type="entry name" value="LD29489P"/>
    <property type="match status" value="1"/>
</dbReference>
<evidence type="ECO:0000313" key="9">
    <source>
        <dbReference type="Proteomes" id="UP000285883"/>
    </source>
</evidence>
<evidence type="ECO:0000313" key="6">
    <source>
        <dbReference type="EMBL" id="RLN02876.1"/>
    </source>
</evidence>
<feature type="compositionally biased region" description="Basic residues" evidence="3">
    <location>
        <begin position="1"/>
        <end position="14"/>
    </location>
</feature>
<sequence length="506" mass="56565">MFRSKKKKAQGRKRREVEDDGNSEEAPQDANGSSNVGSTGSNGQEAAESNLHVLEELRRSRSRSSKSSMTFSSKTSSSRTSGSNGQTTVAGTLLMETTLLSFDDGETKAQKTKKKTKMRPNLVAPSALDVEMEEGTSGQYSAEVLASLRSEQSVLLPSRNEDVEQERDAAASVNDVEMEDVMEVEEGNGEAVKIVEEEEEFIPLQSQRMKTRRTKNRVTFGVHSDGPNLSKAAEVVEEELSGDEDEDSENNRRWEEELMRRGGHRMTPLPETSAGRWGGDGLPTYPTRKKVSCVSLSSVLTKLEKAAESTAFEDERASRELARLEAETALIETALKQQHEELLTSSEEFEYFQEVEDFVKGLSFCLREKVPVIEAREKSIVEGRIQRIESKRQEELQGVAEEIRMCLSTGKIQEADVVGLPLLISHSNGDIATATMSANDLQDAVRLRKYQQHFTEPYVCESNHVMREGNDLFADAIDEINSLEHVQERELKHMMELFNPFLQLTA</sequence>
<dbReference type="EMBL" id="MBDN02000082">
    <property type="protein sequence ID" value="RLN81321.1"/>
    <property type="molecule type" value="Genomic_DNA"/>
</dbReference>
<evidence type="ECO:0000313" key="4">
    <source>
        <dbReference type="EMBL" id="KAG2527592.1"/>
    </source>
</evidence>
<keyword evidence="8" id="KW-1185">Reference proteome</keyword>
<reference evidence="4" key="1">
    <citation type="journal article" date="2015" name="Genom Data">
        <title>Genome sequences of six Phytophthora species associated with forests in New Zealand.</title>
        <authorList>
            <person name="Studholme D.J."/>
            <person name="McDougal R.L."/>
            <person name="Sambles C."/>
            <person name="Hansen E."/>
            <person name="Hardy G."/>
            <person name="Grant M."/>
            <person name="Ganley R.J."/>
            <person name="Williams N.M."/>
        </authorList>
    </citation>
    <scope>NUCLEOTIDE SEQUENCE</scope>
    <source>
        <strain evidence="4">NZFS 2646</strain>
        <strain evidence="5">NZFS 3630</strain>
    </source>
</reference>
<reference evidence="4" key="3">
    <citation type="submission" date="2020-06" db="EMBL/GenBank/DDBJ databases">
        <authorList>
            <person name="Studholme D.J."/>
        </authorList>
    </citation>
    <scope>NUCLEOTIDE SEQUENCE</scope>
    <source>
        <strain evidence="4">NZFS 2646</strain>
        <strain evidence="5">NZFS 3630</strain>
    </source>
</reference>
<dbReference type="Proteomes" id="UP000785171">
    <property type="component" value="Unassembled WGS sequence"/>
</dbReference>
<proteinExistence type="predicted"/>
<feature type="region of interest" description="Disordered" evidence="3">
    <location>
        <begin position="1"/>
        <end position="136"/>
    </location>
</feature>
<dbReference type="AlphaFoldDB" id="A0A3R7KKU2"/>
<evidence type="ECO:0000313" key="5">
    <source>
        <dbReference type="EMBL" id="KAG2528874.1"/>
    </source>
</evidence>
<dbReference type="STRING" id="325452.A0A3R7KKU2"/>
<evidence type="ECO:0000313" key="7">
    <source>
        <dbReference type="EMBL" id="RLN81321.1"/>
    </source>
</evidence>
<dbReference type="EMBL" id="JPWU03000054">
    <property type="protein sequence ID" value="KAG2528874.1"/>
    <property type="molecule type" value="Genomic_DNA"/>
</dbReference>
<dbReference type="Proteomes" id="UP000792063">
    <property type="component" value="Unassembled WGS sequence"/>
</dbReference>
<comment type="subcellular location">
    <subcellularLocation>
        <location evidence="1">Nucleus</location>
    </subcellularLocation>
</comment>
<dbReference type="InterPro" id="IPR012890">
    <property type="entry name" value="GCFC2-like"/>
</dbReference>
<dbReference type="PANTHER" id="PTHR12214">
    <property type="entry name" value="GC-RICH SEQUENCE DNA-BINDING FACTOR"/>
    <property type="match status" value="1"/>
</dbReference>
<name>A0A3R7KKU2_9STRA</name>
<reference evidence="8 9" key="2">
    <citation type="submission" date="2018-07" db="EMBL/GenBank/DDBJ databases">
        <title>Genome sequencing of oomycete isolates from Chile give support for New Zealand origin for Phytophthora kernoviae and make available the first Nothophytophthora sp. genome.</title>
        <authorList>
            <person name="Studholme D.J."/>
            <person name="Sanfuentes E."/>
            <person name="Panda P."/>
            <person name="Hill R."/>
            <person name="Sambles C."/>
            <person name="Grant M."/>
            <person name="Williams N.M."/>
            <person name="Mcdougal R.L."/>
        </authorList>
    </citation>
    <scope>NUCLEOTIDE SEQUENCE [LARGE SCALE GENOMIC DNA]</scope>
    <source>
        <strain evidence="6">Chile2</strain>
        <strain evidence="7">Chile4</strain>
    </source>
</reference>
<dbReference type="GO" id="GO:0003677">
    <property type="term" value="F:DNA binding"/>
    <property type="evidence" value="ECO:0007669"/>
    <property type="project" value="InterPro"/>
</dbReference>
<keyword evidence="2" id="KW-0539">Nucleus</keyword>
<dbReference type="GO" id="GO:0000398">
    <property type="term" value="P:mRNA splicing, via spliceosome"/>
    <property type="evidence" value="ECO:0007669"/>
    <property type="project" value="InterPro"/>
</dbReference>
<organism evidence="7 8">
    <name type="scientific">Phytophthora kernoviae</name>
    <dbReference type="NCBI Taxonomy" id="325452"/>
    <lineage>
        <taxon>Eukaryota</taxon>
        <taxon>Sar</taxon>
        <taxon>Stramenopiles</taxon>
        <taxon>Oomycota</taxon>
        <taxon>Peronosporomycetes</taxon>
        <taxon>Peronosporales</taxon>
        <taxon>Peronosporaceae</taxon>
        <taxon>Phytophthora</taxon>
    </lineage>
</organism>
<dbReference type="GO" id="GO:0005634">
    <property type="term" value="C:nucleus"/>
    <property type="evidence" value="ECO:0007669"/>
    <property type="project" value="UniProtKB-SubCell"/>
</dbReference>
<feature type="compositionally biased region" description="Acidic residues" evidence="3">
    <location>
        <begin position="18"/>
        <end position="27"/>
    </location>
</feature>
<comment type="caution">
    <text evidence="7">The sequence shown here is derived from an EMBL/GenBank/DDBJ whole genome shotgun (WGS) entry which is preliminary data.</text>
</comment>
<accession>A0A3R7KKU2</accession>
<dbReference type="EMBL" id="JPWV03000053">
    <property type="protein sequence ID" value="KAG2527592.1"/>
    <property type="molecule type" value="Genomic_DNA"/>
</dbReference>
<evidence type="ECO:0000256" key="1">
    <source>
        <dbReference type="ARBA" id="ARBA00004123"/>
    </source>
</evidence>
<dbReference type="EMBL" id="MAYM02002132">
    <property type="protein sequence ID" value="RLN02876.1"/>
    <property type="molecule type" value="Genomic_DNA"/>
</dbReference>
<dbReference type="Proteomes" id="UP000285624">
    <property type="component" value="Unassembled WGS sequence"/>
</dbReference>
<protein>
    <submittedName>
        <fullName evidence="7">Uncharacterized protein</fullName>
    </submittedName>
</protein>